<reference evidence="1" key="1">
    <citation type="submission" date="2014-09" db="EMBL/GenBank/DDBJ databases">
        <authorList>
            <person name="Magalhaes I.L.F."/>
            <person name="Oliveira U."/>
            <person name="Santos F.R."/>
            <person name="Vidigal T.H.D.A."/>
            <person name="Brescovit A.D."/>
            <person name="Santos A.J."/>
        </authorList>
    </citation>
    <scope>NUCLEOTIDE SEQUENCE</scope>
    <source>
        <tissue evidence="1">Shoot tissue taken approximately 20 cm above the soil surface</tissue>
    </source>
</reference>
<organism evidence="1">
    <name type="scientific">Arundo donax</name>
    <name type="common">Giant reed</name>
    <name type="synonym">Donax arundinaceus</name>
    <dbReference type="NCBI Taxonomy" id="35708"/>
    <lineage>
        <taxon>Eukaryota</taxon>
        <taxon>Viridiplantae</taxon>
        <taxon>Streptophyta</taxon>
        <taxon>Embryophyta</taxon>
        <taxon>Tracheophyta</taxon>
        <taxon>Spermatophyta</taxon>
        <taxon>Magnoliopsida</taxon>
        <taxon>Liliopsida</taxon>
        <taxon>Poales</taxon>
        <taxon>Poaceae</taxon>
        <taxon>PACMAD clade</taxon>
        <taxon>Arundinoideae</taxon>
        <taxon>Arundineae</taxon>
        <taxon>Arundo</taxon>
    </lineage>
</organism>
<sequence>MKPATILNQKFLRNNKDLHQLFWWMQDCNDID</sequence>
<name>A0A0A9HAS7_ARUDO</name>
<accession>A0A0A9HAS7</accession>
<protein>
    <submittedName>
        <fullName evidence="1">Uncharacterized protein</fullName>
    </submittedName>
</protein>
<proteinExistence type="predicted"/>
<dbReference type="EMBL" id="GBRH01163616">
    <property type="protein sequence ID" value="JAE34280.1"/>
    <property type="molecule type" value="Transcribed_RNA"/>
</dbReference>
<reference evidence="1" key="2">
    <citation type="journal article" date="2015" name="Data Brief">
        <title>Shoot transcriptome of the giant reed, Arundo donax.</title>
        <authorList>
            <person name="Barrero R.A."/>
            <person name="Guerrero F.D."/>
            <person name="Moolhuijzen P."/>
            <person name="Goolsby J.A."/>
            <person name="Tidwell J."/>
            <person name="Bellgard S.E."/>
            <person name="Bellgard M.I."/>
        </authorList>
    </citation>
    <scope>NUCLEOTIDE SEQUENCE</scope>
    <source>
        <tissue evidence="1">Shoot tissue taken approximately 20 cm above the soil surface</tissue>
    </source>
</reference>
<evidence type="ECO:0000313" key="1">
    <source>
        <dbReference type="EMBL" id="JAE34280.1"/>
    </source>
</evidence>
<dbReference type="AlphaFoldDB" id="A0A0A9HAS7"/>